<accession>A0A0A7DMV5</accession>
<proteinExistence type="predicted"/>
<gene>
    <name evidence="1" type="ORF">LDL_028</name>
</gene>
<dbReference type="RefSeq" id="YP_009126470.1">
    <property type="nucleotide sequence ID" value="NC_026609.1"/>
</dbReference>
<dbReference type="EMBL" id="KM514685">
    <property type="protein sequence ID" value="AIS73886.1"/>
    <property type="molecule type" value="Genomic_DNA"/>
</dbReference>
<reference evidence="1 2" key="1">
    <citation type="journal article" date="2014" name="Appl. Environ. Microbiol.">
        <title>Genome and proteome analysis of bacteriophage Ldl1 reveals the existence of a novel phage group infecting Lactobacillus delbrueckii subsp. Lactis.</title>
        <authorList>
            <person name="Casey E."/>
            <person name="Mahony J."/>
            <person name="Neve H."/>
            <person name="Noben J.P."/>
            <person name="Bello F.D."/>
            <person name="van Sinderen D."/>
        </authorList>
    </citation>
    <scope>NUCLEOTIDE SEQUENCE [LARGE SCALE GENOMIC DNA]</scope>
    <source>
        <strain evidence="1">Ldl1</strain>
    </source>
</reference>
<evidence type="ECO:0000313" key="2">
    <source>
        <dbReference type="Proteomes" id="UP000030928"/>
    </source>
</evidence>
<organism evidence="1 2">
    <name type="scientific">Lactobacillus phage Ldl1</name>
    <dbReference type="NCBI Taxonomy" id="1552735"/>
    <lineage>
        <taxon>Viruses</taxon>
        <taxon>Duplodnaviria</taxon>
        <taxon>Heunggongvirae</taxon>
        <taxon>Uroviricota</taxon>
        <taxon>Caudoviricetes</taxon>
        <taxon>Tybeckvirinae</taxon>
        <taxon>Lidleunavirus</taxon>
        <taxon>Lidleunavirus Ldl1</taxon>
    </lineage>
</organism>
<evidence type="ECO:0000313" key="1">
    <source>
        <dbReference type="EMBL" id="AIS73886.1"/>
    </source>
</evidence>
<dbReference type="GeneID" id="23681231"/>
<protein>
    <submittedName>
        <fullName evidence="1">Uncharacterized protein</fullName>
    </submittedName>
</protein>
<name>A0A0A7DMV5_9CAUD</name>
<dbReference type="OrthoDB" id="34365at10239"/>
<sequence length="155" mass="16423">MKIIVNSINQTYSEDGNTNQIIVAFSGSSTNGGGDYLSASVNVTTKELTKDKTFDDLLDSEIEALGRKKLAVYAAGAMTIRVSSINRVFNQSGEPINAVVSVVGTSSDGSGDYINYRKTVTKEDLPEGKTFAQMSAGSLKALAKAQLVNDTKASE</sequence>
<dbReference type="KEGG" id="vg:23681231"/>
<dbReference type="Proteomes" id="UP000030928">
    <property type="component" value="Segment"/>
</dbReference>
<keyword evidence="2" id="KW-1185">Reference proteome</keyword>